<dbReference type="EMBL" id="AMZH03009747">
    <property type="protein sequence ID" value="RRT56169.1"/>
    <property type="molecule type" value="Genomic_DNA"/>
</dbReference>
<keyword evidence="7 15" id="KW-0732">Signal</keyword>
<evidence type="ECO:0000256" key="6">
    <source>
        <dbReference type="ARBA" id="ARBA00022692"/>
    </source>
</evidence>
<dbReference type="InterPro" id="IPR013320">
    <property type="entry name" value="ConA-like_dom_sf"/>
</dbReference>
<dbReference type="GO" id="GO:0016020">
    <property type="term" value="C:membrane"/>
    <property type="evidence" value="ECO:0007669"/>
    <property type="project" value="UniProtKB-SubCell"/>
</dbReference>
<evidence type="ECO:0000259" key="16">
    <source>
        <dbReference type="PROSITE" id="PS50011"/>
    </source>
</evidence>
<comment type="similarity">
    <text evidence="3">In the C-terminal section; belongs to the protein kinase superfamily. Ser/Thr protein kinase family.</text>
</comment>
<gene>
    <name evidence="17" type="ORF">B296_00029284</name>
</gene>
<sequence length="716" mass="77904">MMRRTPPALFVVPDAVVACLLFHFQVADLQQVVTTTTSYETYSISSFNDVANGTTLLMLKDAGYSQGALQVTPFGLNYSAHLANKSGRIVFTIPFKLWEDDGASNSVASVASFNTDFDVIIYRPGGAVPGEGFAFVILPSLDAPPSGSERGFLGLTNATLDGNPDNHLVAIEFDTVKQSYDPNDNHVGLNVNSVVSDVAAEVDIPIAPVNVTNYTVWVDYDGIGRAVSVYMAVSGTPKPFVPVLNTSLDLSRHVRQYSYFGFAASTGATYELNCVLSWNLKVQNLSKLQDLPKQYHDGATATRKLSLKIAAPLGATVTLASVLAGLYVRRWRRRKAREERSEMVANALRRLPGMPREFDIRELKKATGNFDEKMKLGQGGFGVVYRGVLPGEDTEVAVKKFLRDKTKGLDDFLSELTVINRLRHKSLVPLLGWCHRNGVLLLVYEFMSNGSLDQHLFGEAKTLPVLGWYRRYNIIVGAANALHYLHHEYNPMVVHRDIKASNIMLDATFNARLGDFGLARTLDAYKTSVTDHGVAGTRGYIATECCITHKFTRESDVYAFGAVVLEVVCGRRPLCRVAGFDLLADWVWSLHGEGRILDAMDARLGSEYVAEDAKRLLLLGLACSHPLPGARPKTHAIVQIMSRSVAPPEVPPNKPAFVWPPEGPIGAEDCDAMSNTSAGAAAVTTASNCSNARATPATSLEVQVGETAISSSLNSV</sequence>
<keyword evidence="5" id="KW-0808">Transferase</keyword>
<evidence type="ECO:0000313" key="18">
    <source>
        <dbReference type="Proteomes" id="UP000287651"/>
    </source>
</evidence>
<dbReference type="FunFam" id="3.30.200.20:FF:000320">
    <property type="entry name" value="probable L-type lectin-domain containing receptor kinase S.5"/>
    <property type="match status" value="1"/>
</dbReference>
<keyword evidence="10" id="KW-0418">Kinase</keyword>
<dbReference type="SUPFAM" id="SSF49899">
    <property type="entry name" value="Concanavalin A-like lectins/glucanases"/>
    <property type="match status" value="1"/>
</dbReference>
<dbReference type="Proteomes" id="UP000287651">
    <property type="component" value="Unassembled WGS sequence"/>
</dbReference>
<dbReference type="GO" id="GO:0006952">
    <property type="term" value="P:defense response"/>
    <property type="evidence" value="ECO:0007669"/>
    <property type="project" value="UniProtKB-ARBA"/>
</dbReference>
<dbReference type="GO" id="GO:0005524">
    <property type="term" value="F:ATP binding"/>
    <property type="evidence" value="ECO:0007669"/>
    <property type="project" value="UniProtKB-UniRule"/>
</dbReference>
<name>A0A426YWR3_ENSVE</name>
<dbReference type="InterPro" id="IPR001220">
    <property type="entry name" value="Legume_lectin_dom"/>
</dbReference>
<reference evidence="17 18" key="1">
    <citation type="journal article" date="2014" name="Agronomy (Basel)">
        <title>A Draft Genome Sequence for Ensete ventricosum, the Drought-Tolerant Tree Against Hunger.</title>
        <authorList>
            <person name="Harrison J."/>
            <person name="Moore K.A."/>
            <person name="Paszkiewicz K."/>
            <person name="Jones T."/>
            <person name="Grant M."/>
            <person name="Ambacheew D."/>
            <person name="Muzemil S."/>
            <person name="Studholme D.J."/>
        </authorList>
    </citation>
    <scope>NUCLEOTIDE SEQUENCE [LARGE SCALE GENOMIC DNA]</scope>
</reference>
<evidence type="ECO:0000256" key="1">
    <source>
        <dbReference type="ARBA" id="ARBA00004479"/>
    </source>
</evidence>
<dbReference type="GO" id="GO:0051707">
    <property type="term" value="P:response to other organism"/>
    <property type="evidence" value="ECO:0007669"/>
    <property type="project" value="UniProtKB-ARBA"/>
</dbReference>
<dbReference type="SMART" id="SM00220">
    <property type="entry name" value="S_TKc"/>
    <property type="match status" value="1"/>
</dbReference>
<feature type="signal peptide" evidence="15">
    <location>
        <begin position="1"/>
        <end position="29"/>
    </location>
</feature>
<dbReference type="Gene3D" id="1.10.510.10">
    <property type="entry name" value="Transferase(Phosphotransferase) domain 1"/>
    <property type="match status" value="1"/>
</dbReference>
<dbReference type="Pfam" id="PF00139">
    <property type="entry name" value="Lectin_legB"/>
    <property type="match status" value="1"/>
</dbReference>
<comment type="caution">
    <text evidence="17">The sequence shown here is derived from an EMBL/GenBank/DDBJ whole genome shotgun (WGS) entry which is preliminary data.</text>
</comment>
<protein>
    <recommendedName>
        <fullName evidence="16">Protein kinase domain-containing protein</fullName>
    </recommendedName>
</protein>
<dbReference type="GO" id="GO:0004674">
    <property type="term" value="F:protein serine/threonine kinase activity"/>
    <property type="evidence" value="ECO:0007669"/>
    <property type="project" value="UniProtKB-KW"/>
</dbReference>
<dbReference type="PROSITE" id="PS50011">
    <property type="entry name" value="PROTEIN_KINASE_DOM"/>
    <property type="match status" value="1"/>
</dbReference>
<evidence type="ECO:0000256" key="8">
    <source>
        <dbReference type="ARBA" id="ARBA00022734"/>
    </source>
</evidence>
<feature type="domain" description="Protein kinase" evidence="16">
    <location>
        <begin position="370"/>
        <end position="657"/>
    </location>
</feature>
<evidence type="ECO:0000256" key="4">
    <source>
        <dbReference type="ARBA" id="ARBA00022527"/>
    </source>
</evidence>
<dbReference type="FunFam" id="1.10.510.10:FF:000444">
    <property type="entry name" value="probable L-type lectin-domain containing receptor kinase S.5"/>
    <property type="match status" value="1"/>
</dbReference>
<dbReference type="SUPFAM" id="SSF56112">
    <property type="entry name" value="Protein kinase-like (PK-like)"/>
    <property type="match status" value="1"/>
</dbReference>
<dbReference type="Gene3D" id="3.30.200.20">
    <property type="entry name" value="Phosphorylase Kinase, domain 1"/>
    <property type="match status" value="1"/>
</dbReference>
<dbReference type="PANTHER" id="PTHR27007">
    <property type="match status" value="1"/>
</dbReference>
<dbReference type="InterPro" id="IPR008271">
    <property type="entry name" value="Ser/Thr_kinase_AS"/>
</dbReference>
<evidence type="ECO:0000256" key="5">
    <source>
        <dbReference type="ARBA" id="ARBA00022679"/>
    </source>
</evidence>
<dbReference type="InterPro" id="IPR017441">
    <property type="entry name" value="Protein_kinase_ATP_BS"/>
</dbReference>
<keyword evidence="13" id="KW-0472">Membrane</keyword>
<keyword evidence="8" id="KW-0430">Lectin</keyword>
<dbReference type="InterPro" id="IPR011009">
    <property type="entry name" value="Kinase-like_dom_sf"/>
</dbReference>
<evidence type="ECO:0000256" key="13">
    <source>
        <dbReference type="ARBA" id="ARBA00023136"/>
    </source>
</evidence>
<organism evidence="17 18">
    <name type="scientific">Ensete ventricosum</name>
    <name type="common">Abyssinian banana</name>
    <name type="synonym">Musa ensete</name>
    <dbReference type="NCBI Taxonomy" id="4639"/>
    <lineage>
        <taxon>Eukaryota</taxon>
        <taxon>Viridiplantae</taxon>
        <taxon>Streptophyta</taxon>
        <taxon>Embryophyta</taxon>
        <taxon>Tracheophyta</taxon>
        <taxon>Spermatophyta</taxon>
        <taxon>Magnoliopsida</taxon>
        <taxon>Liliopsida</taxon>
        <taxon>Zingiberales</taxon>
        <taxon>Musaceae</taxon>
        <taxon>Ensete</taxon>
    </lineage>
</organism>
<dbReference type="PROSITE" id="PS00108">
    <property type="entry name" value="PROTEIN_KINASE_ST"/>
    <property type="match status" value="1"/>
</dbReference>
<keyword evidence="9 14" id="KW-0547">Nucleotide-binding</keyword>
<dbReference type="CDD" id="cd06899">
    <property type="entry name" value="lectin_legume_LecRK_Arcelin_ConA"/>
    <property type="match status" value="1"/>
</dbReference>
<evidence type="ECO:0000256" key="3">
    <source>
        <dbReference type="ARBA" id="ARBA00010217"/>
    </source>
</evidence>
<dbReference type="AlphaFoldDB" id="A0A426YWR3"/>
<comment type="similarity">
    <text evidence="2">In the N-terminal section; belongs to the leguminous lectin family.</text>
</comment>
<dbReference type="GO" id="GO:0030246">
    <property type="term" value="F:carbohydrate binding"/>
    <property type="evidence" value="ECO:0007669"/>
    <property type="project" value="UniProtKB-KW"/>
</dbReference>
<feature type="chain" id="PRO_5019431693" description="Protein kinase domain-containing protein" evidence="15">
    <location>
        <begin position="30"/>
        <end position="716"/>
    </location>
</feature>
<evidence type="ECO:0000256" key="9">
    <source>
        <dbReference type="ARBA" id="ARBA00022741"/>
    </source>
</evidence>
<evidence type="ECO:0000313" key="17">
    <source>
        <dbReference type="EMBL" id="RRT56169.1"/>
    </source>
</evidence>
<dbReference type="Gene3D" id="2.60.120.200">
    <property type="match status" value="1"/>
</dbReference>
<dbReference type="InterPro" id="IPR050528">
    <property type="entry name" value="L-type_Lectin-RKs"/>
</dbReference>
<feature type="binding site" evidence="14">
    <location>
        <position position="400"/>
    </location>
    <ligand>
        <name>ATP</name>
        <dbReference type="ChEBI" id="CHEBI:30616"/>
    </ligand>
</feature>
<keyword evidence="4" id="KW-0723">Serine/threonine-protein kinase</keyword>
<dbReference type="PROSITE" id="PS00107">
    <property type="entry name" value="PROTEIN_KINASE_ATP"/>
    <property type="match status" value="1"/>
</dbReference>
<evidence type="ECO:0000256" key="11">
    <source>
        <dbReference type="ARBA" id="ARBA00022840"/>
    </source>
</evidence>
<evidence type="ECO:0000256" key="15">
    <source>
        <dbReference type="SAM" id="SignalP"/>
    </source>
</evidence>
<evidence type="ECO:0000256" key="14">
    <source>
        <dbReference type="PROSITE-ProRule" id="PRU10141"/>
    </source>
</evidence>
<keyword evidence="11 14" id="KW-0067">ATP-binding</keyword>
<evidence type="ECO:0000256" key="7">
    <source>
        <dbReference type="ARBA" id="ARBA00022729"/>
    </source>
</evidence>
<comment type="subcellular location">
    <subcellularLocation>
        <location evidence="1">Membrane</location>
        <topology evidence="1">Single-pass type I membrane protein</topology>
    </subcellularLocation>
</comment>
<keyword evidence="6" id="KW-0812">Transmembrane</keyword>
<dbReference type="InterPro" id="IPR001245">
    <property type="entry name" value="Ser-Thr/Tyr_kinase_cat_dom"/>
</dbReference>
<evidence type="ECO:0000256" key="2">
    <source>
        <dbReference type="ARBA" id="ARBA00008536"/>
    </source>
</evidence>
<evidence type="ECO:0000256" key="10">
    <source>
        <dbReference type="ARBA" id="ARBA00022777"/>
    </source>
</evidence>
<dbReference type="InterPro" id="IPR000719">
    <property type="entry name" value="Prot_kinase_dom"/>
</dbReference>
<accession>A0A426YWR3</accession>
<proteinExistence type="inferred from homology"/>
<dbReference type="Pfam" id="PF07714">
    <property type="entry name" value="PK_Tyr_Ser-Thr"/>
    <property type="match status" value="1"/>
</dbReference>
<evidence type="ECO:0000256" key="12">
    <source>
        <dbReference type="ARBA" id="ARBA00022989"/>
    </source>
</evidence>
<keyword evidence="12" id="KW-1133">Transmembrane helix</keyword>